<protein>
    <submittedName>
        <fullName evidence="2">Uncharacterized protein</fullName>
    </submittedName>
</protein>
<sequence>MDISQKIKKYTRKLNSTNNPKKISIYNQKLKYYGNISQFGGDDKMAIDVAREEIKKEVAALAKIKVSSEEECAQKLLEKTGEIEKLTKEHGTELDKAKVDHETALDKTKEDHKKALDATKQEQERVVEDAKKEGEAKAASEQQDNIDKLKAKITELSEYSEKADIQITDDKVFLANILGDVGKPGIEITISPVNLPKYPEKIIEAVAEASKHTQKGGCAGCPGASNLPPIPLCTECDGQSGGDITQEEIYKHISVIKKAQADTKEQVGVAKVVLDKIMDTVDVESEEEIKFLERILGTLGEKPISPIQSNAQVVELTGGYGGACSLPSYA</sequence>
<proteinExistence type="predicted"/>
<feature type="compositionally biased region" description="Basic and acidic residues" evidence="1">
    <location>
        <begin position="100"/>
        <end position="138"/>
    </location>
</feature>
<gene>
    <name evidence="2" type="ORF">LCMiAC01_02060</name>
</gene>
<organism evidence="2">
    <name type="scientific">Mimivirus LCMiAC01</name>
    <dbReference type="NCBI Taxonomy" id="2506608"/>
    <lineage>
        <taxon>Viruses</taxon>
        <taxon>Varidnaviria</taxon>
        <taxon>Bamfordvirae</taxon>
        <taxon>Nucleocytoviricota</taxon>
        <taxon>Megaviricetes</taxon>
        <taxon>Imitervirales</taxon>
        <taxon>Mimiviridae</taxon>
        <taxon>Klosneuvirinae</taxon>
    </lineage>
</organism>
<evidence type="ECO:0000256" key="1">
    <source>
        <dbReference type="SAM" id="MobiDB-lite"/>
    </source>
</evidence>
<name>A0A481YZE1_9VIRU</name>
<reference evidence="2" key="1">
    <citation type="journal article" date="2019" name="MBio">
        <title>Virus Genomes from Deep Sea Sediments Expand the Ocean Megavirome and Support Independent Origins of Viral Gigantism.</title>
        <authorList>
            <person name="Backstrom D."/>
            <person name="Yutin N."/>
            <person name="Jorgensen S.L."/>
            <person name="Dharamshi J."/>
            <person name="Homa F."/>
            <person name="Zaremba-Niedwiedzka K."/>
            <person name="Spang A."/>
            <person name="Wolf Y.I."/>
            <person name="Koonin E.V."/>
            <person name="Ettema T.J."/>
        </authorList>
    </citation>
    <scope>NUCLEOTIDE SEQUENCE</scope>
</reference>
<accession>A0A481YZE1</accession>
<feature type="region of interest" description="Disordered" evidence="1">
    <location>
        <begin position="100"/>
        <end position="143"/>
    </location>
</feature>
<evidence type="ECO:0000313" key="2">
    <source>
        <dbReference type="EMBL" id="QBK88529.1"/>
    </source>
</evidence>
<dbReference type="EMBL" id="MK500391">
    <property type="protein sequence ID" value="QBK88529.1"/>
    <property type="molecule type" value="Genomic_DNA"/>
</dbReference>